<feature type="signal peptide" evidence="5">
    <location>
        <begin position="1"/>
        <end position="22"/>
    </location>
</feature>
<dbReference type="RefSeq" id="XP_040686318.1">
    <property type="nucleotide sequence ID" value="XM_040833326.1"/>
</dbReference>
<evidence type="ECO:0000313" key="7">
    <source>
        <dbReference type="EMBL" id="OJJ32641.1"/>
    </source>
</evidence>
<gene>
    <name evidence="7" type="ORF">ASPWEDRAFT_29799</name>
</gene>
<dbReference type="GeneID" id="63749174"/>
<accession>A0A1L9RCK6</accession>
<organism evidence="7 8">
    <name type="scientific">Aspergillus wentii DTO 134E9</name>
    <dbReference type="NCBI Taxonomy" id="1073089"/>
    <lineage>
        <taxon>Eukaryota</taxon>
        <taxon>Fungi</taxon>
        <taxon>Dikarya</taxon>
        <taxon>Ascomycota</taxon>
        <taxon>Pezizomycotina</taxon>
        <taxon>Eurotiomycetes</taxon>
        <taxon>Eurotiomycetidae</taxon>
        <taxon>Eurotiales</taxon>
        <taxon>Aspergillaceae</taxon>
        <taxon>Aspergillus</taxon>
        <taxon>Aspergillus subgen. Cremei</taxon>
    </lineage>
</organism>
<keyword evidence="2" id="KW-0285">Flavoprotein</keyword>
<dbReference type="InterPro" id="IPR016166">
    <property type="entry name" value="FAD-bd_PCMH"/>
</dbReference>
<name>A0A1L9RCK6_ASPWE</name>
<comment type="similarity">
    <text evidence="1">Belongs to the oxygen-dependent FAD-linked oxidoreductase family.</text>
</comment>
<dbReference type="PROSITE" id="PS51387">
    <property type="entry name" value="FAD_PCMH"/>
    <property type="match status" value="1"/>
</dbReference>
<dbReference type="GO" id="GO:0071949">
    <property type="term" value="F:FAD binding"/>
    <property type="evidence" value="ECO:0007669"/>
    <property type="project" value="InterPro"/>
</dbReference>
<evidence type="ECO:0000259" key="6">
    <source>
        <dbReference type="PROSITE" id="PS51387"/>
    </source>
</evidence>
<evidence type="ECO:0000256" key="5">
    <source>
        <dbReference type="SAM" id="SignalP"/>
    </source>
</evidence>
<evidence type="ECO:0000256" key="4">
    <source>
        <dbReference type="ARBA" id="ARBA00023002"/>
    </source>
</evidence>
<feature type="domain" description="FAD-binding PCMH-type" evidence="6">
    <location>
        <begin position="60"/>
        <end position="230"/>
    </location>
</feature>
<reference evidence="8" key="1">
    <citation type="journal article" date="2017" name="Genome Biol.">
        <title>Comparative genomics reveals high biological diversity and specific adaptations in the industrially and medically important fungal genus Aspergillus.</title>
        <authorList>
            <person name="de Vries R.P."/>
            <person name="Riley R."/>
            <person name="Wiebenga A."/>
            <person name="Aguilar-Osorio G."/>
            <person name="Amillis S."/>
            <person name="Uchima C.A."/>
            <person name="Anderluh G."/>
            <person name="Asadollahi M."/>
            <person name="Askin M."/>
            <person name="Barry K."/>
            <person name="Battaglia E."/>
            <person name="Bayram O."/>
            <person name="Benocci T."/>
            <person name="Braus-Stromeyer S.A."/>
            <person name="Caldana C."/>
            <person name="Canovas D."/>
            <person name="Cerqueira G.C."/>
            <person name="Chen F."/>
            <person name="Chen W."/>
            <person name="Choi C."/>
            <person name="Clum A."/>
            <person name="Dos Santos R.A."/>
            <person name="Damasio A.R."/>
            <person name="Diallinas G."/>
            <person name="Emri T."/>
            <person name="Fekete E."/>
            <person name="Flipphi M."/>
            <person name="Freyberg S."/>
            <person name="Gallo A."/>
            <person name="Gournas C."/>
            <person name="Habgood R."/>
            <person name="Hainaut M."/>
            <person name="Harispe M.L."/>
            <person name="Henrissat B."/>
            <person name="Hilden K.S."/>
            <person name="Hope R."/>
            <person name="Hossain A."/>
            <person name="Karabika E."/>
            <person name="Karaffa L."/>
            <person name="Karanyi Z."/>
            <person name="Krasevec N."/>
            <person name="Kuo A."/>
            <person name="Kusch H."/>
            <person name="LaButti K."/>
            <person name="Lagendijk E.L."/>
            <person name="Lapidus A."/>
            <person name="Levasseur A."/>
            <person name="Lindquist E."/>
            <person name="Lipzen A."/>
            <person name="Logrieco A.F."/>
            <person name="MacCabe A."/>
            <person name="Maekelae M.R."/>
            <person name="Malavazi I."/>
            <person name="Melin P."/>
            <person name="Meyer V."/>
            <person name="Mielnichuk N."/>
            <person name="Miskei M."/>
            <person name="Molnar A.P."/>
            <person name="Mule G."/>
            <person name="Ngan C.Y."/>
            <person name="Orejas M."/>
            <person name="Orosz E."/>
            <person name="Ouedraogo J.P."/>
            <person name="Overkamp K.M."/>
            <person name="Park H.-S."/>
            <person name="Perrone G."/>
            <person name="Piumi F."/>
            <person name="Punt P.J."/>
            <person name="Ram A.F."/>
            <person name="Ramon A."/>
            <person name="Rauscher S."/>
            <person name="Record E."/>
            <person name="Riano-Pachon D.M."/>
            <person name="Robert V."/>
            <person name="Roehrig J."/>
            <person name="Ruller R."/>
            <person name="Salamov A."/>
            <person name="Salih N.S."/>
            <person name="Samson R.A."/>
            <person name="Sandor E."/>
            <person name="Sanguinetti M."/>
            <person name="Schuetze T."/>
            <person name="Sepcic K."/>
            <person name="Shelest E."/>
            <person name="Sherlock G."/>
            <person name="Sophianopoulou V."/>
            <person name="Squina F.M."/>
            <person name="Sun H."/>
            <person name="Susca A."/>
            <person name="Todd R.B."/>
            <person name="Tsang A."/>
            <person name="Unkles S.E."/>
            <person name="van de Wiele N."/>
            <person name="van Rossen-Uffink D."/>
            <person name="Oliveira J.V."/>
            <person name="Vesth T.C."/>
            <person name="Visser J."/>
            <person name="Yu J.-H."/>
            <person name="Zhou M."/>
            <person name="Andersen M.R."/>
            <person name="Archer D.B."/>
            <person name="Baker S.E."/>
            <person name="Benoit I."/>
            <person name="Brakhage A.A."/>
            <person name="Braus G.H."/>
            <person name="Fischer R."/>
            <person name="Frisvad J.C."/>
            <person name="Goldman G.H."/>
            <person name="Houbraken J."/>
            <person name="Oakley B."/>
            <person name="Pocsi I."/>
            <person name="Scazzocchio C."/>
            <person name="Seiboth B."/>
            <person name="vanKuyk P.A."/>
            <person name="Wortman J."/>
            <person name="Dyer P.S."/>
            <person name="Grigoriev I.V."/>
        </authorList>
    </citation>
    <scope>NUCLEOTIDE SEQUENCE [LARGE SCALE GENOMIC DNA]</scope>
    <source>
        <strain evidence="8">DTO 134E9</strain>
    </source>
</reference>
<dbReference type="Pfam" id="PF01565">
    <property type="entry name" value="FAD_binding_4"/>
    <property type="match status" value="1"/>
</dbReference>
<dbReference type="Gene3D" id="3.30.465.10">
    <property type="match status" value="1"/>
</dbReference>
<dbReference type="AlphaFoldDB" id="A0A1L9RCK6"/>
<dbReference type="SUPFAM" id="SSF56176">
    <property type="entry name" value="FAD-binding/transporter-associated domain-like"/>
    <property type="match status" value="1"/>
</dbReference>
<keyword evidence="3" id="KW-0274">FAD</keyword>
<dbReference type="InterPro" id="IPR016169">
    <property type="entry name" value="FAD-bd_PCMH_sub2"/>
</dbReference>
<dbReference type="Proteomes" id="UP000184383">
    <property type="component" value="Unassembled WGS sequence"/>
</dbReference>
<keyword evidence="4" id="KW-0560">Oxidoreductase</keyword>
<dbReference type="STRING" id="1073089.A0A1L9RCK6"/>
<protein>
    <recommendedName>
        <fullName evidence="6">FAD-binding PCMH-type domain-containing protein</fullName>
    </recommendedName>
</protein>
<dbReference type="OrthoDB" id="2151789at2759"/>
<dbReference type="InterPro" id="IPR036318">
    <property type="entry name" value="FAD-bd_PCMH-like_sf"/>
</dbReference>
<dbReference type="GO" id="GO:0016491">
    <property type="term" value="F:oxidoreductase activity"/>
    <property type="evidence" value="ECO:0007669"/>
    <property type="project" value="UniProtKB-KW"/>
</dbReference>
<feature type="chain" id="PRO_5012250963" description="FAD-binding PCMH-type domain-containing protein" evidence="5">
    <location>
        <begin position="23"/>
        <end position="493"/>
    </location>
</feature>
<dbReference type="InterPro" id="IPR050416">
    <property type="entry name" value="FAD-linked_Oxidoreductase"/>
</dbReference>
<keyword evidence="8" id="KW-1185">Reference proteome</keyword>
<proteinExistence type="inferred from homology"/>
<dbReference type="EMBL" id="KV878214">
    <property type="protein sequence ID" value="OJJ32641.1"/>
    <property type="molecule type" value="Genomic_DNA"/>
</dbReference>
<keyword evidence="5" id="KW-0732">Signal</keyword>
<evidence type="ECO:0000256" key="1">
    <source>
        <dbReference type="ARBA" id="ARBA00005466"/>
    </source>
</evidence>
<dbReference type="InterPro" id="IPR006094">
    <property type="entry name" value="Oxid_FAD_bind_N"/>
</dbReference>
<dbReference type="PANTHER" id="PTHR42973">
    <property type="entry name" value="BINDING OXIDOREDUCTASE, PUTATIVE (AFU_ORTHOLOGUE AFUA_1G17690)-RELATED"/>
    <property type="match status" value="1"/>
</dbReference>
<dbReference type="VEuPathDB" id="FungiDB:ASPWEDRAFT_29799"/>
<sequence>MSFVRLALVASIFSSWVTLGLASDTTNPCDELSNSLPGKVVLPGNPQYQSDVSSYFFLNQRIDPFCIVVPTSAEDVSLSVKILTKHPSTPFAIRGGGHSPNRGASNAENGVTIDFQSMKEVANYGPITSVGPGAAWSDVYSVLDPKGLTVVGGRVAGVGVGGLTTGGGISAFSPELGFACDNVANMQVVLANGEIVNANATSNADLFIALKGGQNNFGIVTRFDLKTHQRDEYWGGSINYPQEAEAAQLAAFTEFKDPANFDQYAEIEQSFLYIGQEKAFYSSNNMYYTKPVVNATGLKYFTDVQPQVSSTMRIANTSSFAEELASVQPQNQFHSAEWATTTFAISPTILGKVHGLWNASAVELTPVTNLTSVLTFQSVPAPQPSSPNSLGIDPKSSPEKNLVLALVNQYWSLESDSDKANGVTEELMSNIDDLLRQEGLYVDYKYLNYAGPFQDPLGSYGDESLERMKKVSTKYDPTGVFQKQVKGGFKLFK</sequence>
<evidence type="ECO:0000256" key="3">
    <source>
        <dbReference type="ARBA" id="ARBA00022827"/>
    </source>
</evidence>
<dbReference type="PANTHER" id="PTHR42973:SF28">
    <property type="entry name" value="FAD-BINDING PCMH-TYPE DOMAIN-CONTAINING PROTEIN"/>
    <property type="match status" value="1"/>
</dbReference>
<evidence type="ECO:0000256" key="2">
    <source>
        <dbReference type="ARBA" id="ARBA00022630"/>
    </source>
</evidence>
<evidence type="ECO:0000313" key="8">
    <source>
        <dbReference type="Proteomes" id="UP000184383"/>
    </source>
</evidence>